<dbReference type="GO" id="GO:0005829">
    <property type="term" value="C:cytosol"/>
    <property type="evidence" value="ECO:0007669"/>
    <property type="project" value="UniProtKB-SubCell"/>
</dbReference>
<dbReference type="Pfam" id="PF02561">
    <property type="entry name" value="FliS"/>
    <property type="match status" value="1"/>
</dbReference>
<keyword evidence="8" id="KW-1185">Reference proteome</keyword>
<dbReference type="GO" id="GO:0044780">
    <property type="term" value="P:bacterial-type flagellum assembly"/>
    <property type="evidence" value="ECO:0007669"/>
    <property type="project" value="InterPro"/>
</dbReference>
<evidence type="ECO:0000256" key="3">
    <source>
        <dbReference type="ARBA" id="ARBA00022490"/>
    </source>
</evidence>
<dbReference type="NCBIfam" id="TIGR00208">
    <property type="entry name" value="fliS"/>
    <property type="match status" value="1"/>
</dbReference>
<organism evidence="7 8">
    <name type="scientific">Acidilutibacter cellobiosedens</name>
    <dbReference type="NCBI Taxonomy" id="2507161"/>
    <lineage>
        <taxon>Bacteria</taxon>
        <taxon>Bacillati</taxon>
        <taxon>Bacillota</taxon>
        <taxon>Tissierellia</taxon>
        <taxon>Tissierellales</taxon>
        <taxon>Acidilutibacteraceae</taxon>
        <taxon>Acidilutibacter</taxon>
    </lineage>
</organism>
<reference evidence="8" key="1">
    <citation type="submission" date="2019-01" db="EMBL/GenBank/DDBJ databases">
        <title>Draft genomes of a novel of Sporanaerobacter strains.</title>
        <authorList>
            <person name="Ma S."/>
        </authorList>
    </citation>
    <scope>NUCLEOTIDE SEQUENCE [LARGE SCALE GENOMIC DNA]</scope>
    <source>
        <strain evidence="8">NJN-17</strain>
    </source>
</reference>
<protein>
    <recommendedName>
        <fullName evidence="6">Flagellar secretion chaperone FliS</fullName>
    </recommendedName>
</protein>
<keyword evidence="7" id="KW-0966">Cell projection</keyword>
<dbReference type="PANTHER" id="PTHR34773:SF1">
    <property type="entry name" value="FLAGELLAR SECRETION CHAPERONE FLIS"/>
    <property type="match status" value="1"/>
</dbReference>
<name>A0A410Q9S8_9FIRM</name>
<dbReference type="InterPro" id="IPR003713">
    <property type="entry name" value="FliS"/>
</dbReference>
<proteinExistence type="inferred from homology"/>
<dbReference type="Proteomes" id="UP000287969">
    <property type="component" value="Chromosome"/>
</dbReference>
<evidence type="ECO:0000256" key="4">
    <source>
        <dbReference type="ARBA" id="ARBA00022795"/>
    </source>
</evidence>
<keyword evidence="7" id="KW-0969">Cilium</keyword>
<sequence length="133" mass="15309">MSLSVLNQYKQNSILTAAPEELTLMLFDGAIKFVNLGKIHIENGEIEKANSAILRAQDIIVELDSSLDMKYEISKNLDEIYKFILNRLIAANLKKDIAPLDESLELLNEIRDTWKELTREIKKMRYGNKQVKI</sequence>
<evidence type="ECO:0000256" key="1">
    <source>
        <dbReference type="ARBA" id="ARBA00004514"/>
    </source>
</evidence>
<gene>
    <name evidence="7" type="primary">fliS</name>
    <name evidence="7" type="ORF">EQM13_03740</name>
</gene>
<dbReference type="GO" id="GO:0071973">
    <property type="term" value="P:bacterial-type flagellum-dependent cell motility"/>
    <property type="evidence" value="ECO:0007669"/>
    <property type="project" value="TreeGrafter"/>
</dbReference>
<keyword evidence="3 6" id="KW-0963">Cytoplasm</keyword>
<dbReference type="InterPro" id="IPR036584">
    <property type="entry name" value="FliS_sf"/>
</dbReference>
<dbReference type="OrthoDB" id="1524959at2"/>
<comment type="similarity">
    <text evidence="2 6">Belongs to the FliS family.</text>
</comment>
<keyword evidence="7" id="KW-0282">Flagellum</keyword>
<evidence type="ECO:0000313" key="8">
    <source>
        <dbReference type="Proteomes" id="UP000287969"/>
    </source>
</evidence>
<dbReference type="Gene3D" id="1.20.120.340">
    <property type="entry name" value="Flagellar protein FliS"/>
    <property type="match status" value="1"/>
</dbReference>
<evidence type="ECO:0000313" key="7">
    <source>
        <dbReference type="EMBL" id="QAT60753.1"/>
    </source>
</evidence>
<dbReference type="CDD" id="cd16098">
    <property type="entry name" value="FliS"/>
    <property type="match status" value="1"/>
</dbReference>
<dbReference type="KEGG" id="spoa:EQM13_03740"/>
<keyword evidence="5" id="KW-0143">Chaperone</keyword>
<evidence type="ECO:0000256" key="6">
    <source>
        <dbReference type="PIRNR" id="PIRNR039090"/>
    </source>
</evidence>
<accession>A0A410Q9S8</accession>
<dbReference type="PANTHER" id="PTHR34773">
    <property type="entry name" value="FLAGELLAR SECRETION CHAPERONE FLIS"/>
    <property type="match status" value="1"/>
</dbReference>
<dbReference type="AlphaFoldDB" id="A0A410Q9S8"/>
<dbReference type="RefSeq" id="WP_071139639.1">
    <property type="nucleotide sequence ID" value="NZ_CP035282.1"/>
</dbReference>
<keyword evidence="4 6" id="KW-1005">Bacterial flagellum biogenesis</keyword>
<evidence type="ECO:0000256" key="2">
    <source>
        <dbReference type="ARBA" id="ARBA00008787"/>
    </source>
</evidence>
<evidence type="ECO:0000256" key="5">
    <source>
        <dbReference type="ARBA" id="ARBA00023186"/>
    </source>
</evidence>
<comment type="subcellular location">
    <subcellularLocation>
        <location evidence="1 6">Cytoplasm</location>
        <location evidence="1 6">Cytosol</location>
    </subcellularLocation>
</comment>
<dbReference type="PIRSF" id="PIRSF039090">
    <property type="entry name" value="Flis"/>
    <property type="match status" value="1"/>
</dbReference>
<dbReference type="EMBL" id="CP035282">
    <property type="protein sequence ID" value="QAT60753.1"/>
    <property type="molecule type" value="Genomic_DNA"/>
</dbReference>
<dbReference type="SUPFAM" id="SSF101116">
    <property type="entry name" value="Flagellar export chaperone FliS"/>
    <property type="match status" value="1"/>
</dbReference>